<dbReference type="RefSeq" id="WP_343790870.1">
    <property type="nucleotide sequence ID" value="NZ_BAAAEU010000010.1"/>
</dbReference>
<reference evidence="4" key="1">
    <citation type="journal article" date="2019" name="Int. J. Syst. Evol. Microbiol.">
        <title>The Global Catalogue of Microorganisms (GCM) 10K type strain sequencing project: providing services to taxonomists for standard genome sequencing and annotation.</title>
        <authorList>
            <consortium name="The Broad Institute Genomics Platform"/>
            <consortium name="The Broad Institute Genome Sequencing Center for Infectious Disease"/>
            <person name="Wu L."/>
            <person name="Ma J."/>
        </authorList>
    </citation>
    <scope>NUCLEOTIDE SEQUENCE [LARGE SCALE GENOMIC DNA]</scope>
    <source>
        <strain evidence="4">JCM 15421</strain>
    </source>
</reference>
<comment type="caution">
    <text evidence="3">The sequence shown here is derived from an EMBL/GenBank/DDBJ whole genome shotgun (WGS) entry which is preliminary data.</text>
</comment>
<protein>
    <recommendedName>
        <fullName evidence="2">DUF4124 domain-containing protein</fullName>
    </recommendedName>
</protein>
<gene>
    <name evidence="3" type="ORF">GCM10009105_21660</name>
</gene>
<name>A0ABP3TUL9_9GAMM</name>
<dbReference type="Proteomes" id="UP001501523">
    <property type="component" value="Unassembled WGS sequence"/>
</dbReference>
<dbReference type="EMBL" id="BAAAEU010000010">
    <property type="protein sequence ID" value="GAA0715863.1"/>
    <property type="molecule type" value="Genomic_DNA"/>
</dbReference>
<organism evidence="3 4">
    <name type="scientific">Dokdonella soli</name>
    <dbReference type="NCBI Taxonomy" id="529810"/>
    <lineage>
        <taxon>Bacteria</taxon>
        <taxon>Pseudomonadati</taxon>
        <taxon>Pseudomonadota</taxon>
        <taxon>Gammaproteobacteria</taxon>
        <taxon>Lysobacterales</taxon>
        <taxon>Rhodanobacteraceae</taxon>
        <taxon>Dokdonella</taxon>
    </lineage>
</organism>
<feature type="compositionally biased region" description="Basic and acidic residues" evidence="1">
    <location>
        <begin position="70"/>
        <end position="80"/>
    </location>
</feature>
<dbReference type="Pfam" id="PF13511">
    <property type="entry name" value="DUF4124"/>
    <property type="match status" value="1"/>
</dbReference>
<accession>A0ABP3TUL9</accession>
<dbReference type="InterPro" id="IPR025392">
    <property type="entry name" value="DUF4124"/>
</dbReference>
<keyword evidence="4" id="KW-1185">Reference proteome</keyword>
<proteinExistence type="predicted"/>
<feature type="region of interest" description="Disordered" evidence="1">
    <location>
        <begin position="165"/>
        <end position="194"/>
    </location>
</feature>
<evidence type="ECO:0000313" key="4">
    <source>
        <dbReference type="Proteomes" id="UP001501523"/>
    </source>
</evidence>
<feature type="compositionally biased region" description="Basic residues" evidence="1">
    <location>
        <begin position="131"/>
        <end position="141"/>
    </location>
</feature>
<feature type="domain" description="DUF4124" evidence="2">
    <location>
        <begin position="29"/>
        <end position="70"/>
    </location>
</feature>
<sequence>MRRLSGRRIEWLGSIVLLATLGIAHGAHTASVYKCRDGAGHVAYQDHACAGAQQESQIELAQAPAPAKSPEYRVATDTKPARAVATRGSRRSGARATEAMSYECRADNGEVFYRHSACPKSIPVDASHGAAPRRGHGKSQRGKTSAAVSAVSLPRSEVCKRLAAGGSIGRAGHARDERVSTYERNAGRDPCRRS</sequence>
<feature type="compositionally biased region" description="Basic and acidic residues" evidence="1">
    <location>
        <begin position="173"/>
        <end position="194"/>
    </location>
</feature>
<evidence type="ECO:0000259" key="2">
    <source>
        <dbReference type="Pfam" id="PF13511"/>
    </source>
</evidence>
<evidence type="ECO:0000313" key="3">
    <source>
        <dbReference type="EMBL" id="GAA0715863.1"/>
    </source>
</evidence>
<feature type="region of interest" description="Disordered" evidence="1">
    <location>
        <begin position="123"/>
        <end position="151"/>
    </location>
</feature>
<feature type="region of interest" description="Disordered" evidence="1">
    <location>
        <begin position="62"/>
        <end position="92"/>
    </location>
</feature>
<evidence type="ECO:0000256" key="1">
    <source>
        <dbReference type="SAM" id="MobiDB-lite"/>
    </source>
</evidence>